<gene>
    <name evidence="1" type="ORF">JKP88DRAFT_147102</name>
</gene>
<comment type="caution">
    <text evidence="1">The sequence shown here is derived from an EMBL/GenBank/DDBJ whole genome shotgun (WGS) entry which is preliminary data.</text>
</comment>
<sequence length="213" mass="23842">MNPHLVARAQELCVANDREELKALFANYYEHFGAIPLDDSDVTDSQAINDLVRENVILNGVTFFGHSQQFLKALRRVVDVWASSLEYTGALTASEISQRVLRKASRTTSGSDSYFTVQQLFSADENYLLKPRGFALPPIEVDVYLSDGCIHSKVTCTNLYGLYSMDDIDCPTDGVLKPPKPWLSLDTTVVEETNHNTCQNVRHLEIIIPEDAD</sequence>
<name>A0A835YHT3_9STRA</name>
<protein>
    <submittedName>
        <fullName evidence="1">Uncharacterized protein</fullName>
    </submittedName>
</protein>
<organism evidence="1 2">
    <name type="scientific">Tribonema minus</name>
    <dbReference type="NCBI Taxonomy" id="303371"/>
    <lineage>
        <taxon>Eukaryota</taxon>
        <taxon>Sar</taxon>
        <taxon>Stramenopiles</taxon>
        <taxon>Ochrophyta</taxon>
        <taxon>PX clade</taxon>
        <taxon>Xanthophyceae</taxon>
        <taxon>Tribonematales</taxon>
        <taxon>Tribonemataceae</taxon>
        <taxon>Tribonema</taxon>
    </lineage>
</organism>
<dbReference type="OrthoDB" id="203476at2759"/>
<proteinExistence type="predicted"/>
<feature type="non-terminal residue" evidence="1">
    <location>
        <position position="213"/>
    </location>
</feature>
<reference evidence="1" key="1">
    <citation type="submission" date="2021-02" db="EMBL/GenBank/DDBJ databases">
        <title>First Annotated Genome of the Yellow-green Alga Tribonema minus.</title>
        <authorList>
            <person name="Mahan K.M."/>
        </authorList>
    </citation>
    <scope>NUCLEOTIDE SEQUENCE</scope>
    <source>
        <strain evidence="1">UTEX B ZZ1240</strain>
    </source>
</reference>
<evidence type="ECO:0000313" key="1">
    <source>
        <dbReference type="EMBL" id="KAG5175410.1"/>
    </source>
</evidence>
<dbReference type="EMBL" id="JAFCMP010000550">
    <property type="protein sequence ID" value="KAG5175410.1"/>
    <property type="molecule type" value="Genomic_DNA"/>
</dbReference>
<dbReference type="AlphaFoldDB" id="A0A835YHT3"/>
<dbReference type="Proteomes" id="UP000664859">
    <property type="component" value="Unassembled WGS sequence"/>
</dbReference>
<keyword evidence="2" id="KW-1185">Reference proteome</keyword>
<evidence type="ECO:0000313" key="2">
    <source>
        <dbReference type="Proteomes" id="UP000664859"/>
    </source>
</evidence>
<accession>A0A835YHT3</accession>